<dbReference type="Proteomes" id="UP000602198">
    <property type="component" value="Unassembled WGS sequence"/>
</dbReference>
<proteinExistence type="inferred from homology"/>
<comment type="caution">
    <text evidence="5">The sequence shown here is derived from an EMBL/GenBank/DDBJ whole genome shotgun (WGS) entry which is preliminary data.</text>
</comment>
<sequence>MSRCRQHPGWSSSPSPRTAPAIAGSTTSRYAYHRRIPFVDALFHHELPIHPRNTQGYLILTTR</sequence>
<dbReference type="InterPro" id="IPR030903">
    <property type="entry name" value="CDPS"/>
</dbReference>
<evidence type="ECO:0000313" key="6">
    <source>
        <dbReference type="Proteomes" id="UP000602198"/>
    </source>
</evidence>
<dbReference type="Pfam" id="PF16715">
    <property type="entry name" value="CDPS"/>
    <property type="match status" value="1"/>
</dbReference>
<dbReference type="EMBL" id="JAERRJ010000002">
    <property type="protein sequence ID" value="MBL1073959.1"/>
    <property type="molecule type" value="Genomic_DNA"/>
</dbReference>
<name>A0ABS1M2B5_9NOCA</name>
<reference evidence="5 6" key="1">
    <citation type="submission" date="2021-01" db="EMBL/GenBank/DDBJ databases">
        <title>WGS of actinomycetes isolated from Thailand.</title>
        <authorList>
            <person name="Thawai C."/>
        </authorList>
    </citation>
    <scope>NUCLEOTIDE SEQUENCE [LARGE SCALE GENOMIC DNA]</scope>
    <source>
        <strain evidence="5 6">LPG 2</strain>
    </source>
</reference>
<keyword evidence="2" id="KW-0808">Transferase</keyword>
<evidence type="ECO:0000256" key="2">
    <source>
        <dbReference type="ARBA" id="ARBA00022679"/>
    </source>
</evidence>
<evidence type="ECO:0000313" key="5">
    <source>
        <dbReference type="EMBL" id="MBL1073959.1"/>
    </source>
</evidence>
<protein>
    <recommendedName>
        <fullName evidence="3">Cyclodipeptide synthase</fullName>
    </recommendedName>
</protein>
<evidence type="ECO:0000256" key="4">
    <source>
        <dbReference type="SAM" id="MobiDB-lite"/>
    </source>
</evidence>
<dbReference type="RefSeq" id="WP_201944624.1">
    <property type="nucleotide sequence ID" value="NZ_JAERRJ010000002.1"/>
</dbReference>
<comment type="similarity">
    <text evidence="1">Belongs to the CDPS family.</text>
</comment>
<evidence type="ECO:0000256" key="1">
    <source>
        <dbReference type="ARBA" id="ARBA00006034"/>
    </source>
</evidence>
<keyword evidence="6" id="KW-1185">Reference proteome</keyword>
<evidence type="ECO:0000256" key="3">
    <source>
        <dbReference type="ARBA" id="ARBA00030771"/>
    </source>
</evidence>
<gene>
    <name evidence="5" type="ORF">JK358_06090</name>
</gene>
<organism evidence="5 6">
    <name type="scientific">Nocardia acididurans</name>
    <dbReference type="NCBI Taxonomy" id="2802282"/>
    <lineage>
        <taxon>Bacteria</taxon>
        <taxon>Bacillati</taxon>
        <taxon>Actinomycetota</taxon>
        <taxon>Actinomycetes</taxon>
        <taxon>Mycobacteriales</taxon>
        <taxon>Nocardiaceae</taxon>
        <taxon>Nocardia</taxon>
    </lineage>
</organism>
<dbReference type="InterPro" id="IPR038622">
    <property type="entry name" value="CDPS_sf"/>
</dbReference>
<feature type="region of interest" description="Disordered" evidence="4">
    <location>
        <begin position="1"/>
        <end position="26"/>
    </location>
</feature>
<dbReference type="Gene3D" id="3.40.50.11710">
    <property type="entry name" value="Cyclodipeptide synthase"/>
    <property type="match status" value="1"/>
</dbReference>
<accession>A0ABS1M2B5</accession>